<protein>
    <submittedName>
        <fullName evidence="3">SWIM zinc finger family protein</fullName>
    </submittedName>
</protein>
<proteinExistence type="predicted"/>
<sequence>MARRGWDDRWQNYPASKPLPADGIATSKQRGAMAEQWWSGRFVTMLDSYGLGGRMQRGRRYARSGQVLSVEVNPGMIVAQVQGSRRTPYAVTVRCDEPTDAQWLALEQTLRSQVRFAAGLLAGEVPPELEAACADAGFSLFPATWSDLRATCSCPDWENPCKHIAAVLYVFADQLDDDPWKLLEWHGRGRDEVLAFLQAAGAEGASGSAGLPSWWPLTPGRLDAGARPLHVRVSPAPDPPHRVLARLGELGIDAAGTTVDELFAAAYEPIITDGPTDL</sequence>
<evidence type="ECO:0000313" key="4">
    <source>
        <dbReference type="Proteomes" id="UP000727993"/>
    </source>
</evidence>
<dbReference type="InterPro" id="IPR007527">
    <property type="entry name" value="Znf_SWIM"/>
</dbReference>
<evidence type="ECO:0000256" key="1">
    <source>
        <dbReference type="PROSITE-ProRule" id="PRU00325"/>
    </source>
</evidence>
<keyword evidence="1" id="KW-0863">Zinc-finger</keyword>
<dbReference type="PROSITE" id="PS50966">
    <property type="entry name" value="ZF_SWIM"/>
    <property type="match status" value="1"/>
</dbReference>
<name>A0A936TCK6_9ACTN</name>
<dbReference type="Pfam" id="PF04434">
    <property type="entry name" value="SWIM"/>
    <property type="match status" value="1"/>
</dbReference>
<keyword evidence="1" id="KW-0862">Zinc</keyword>
<dbReference type="GO" id="GO:0008270">
    <property type="term" value="F:zinc ion binding"/>
    <property type="evidence" value="ECO:0007669"/>
    <property type="project" value="UniProtKB-KW"/>
</dbReference>
<evidence type="ECO:0000259" key="2">
    <source>
        <dbReference type="PROSITE" id="PS50966"/>
    </source>
</evidence>
<dbReference type="EMBL" id="JADJZA010000001">
    <property type="protein sequence ID" value="MBK9296338.1"/>
    <property type="molecule type" value="Genomic_DNA"/>
</dbReference>
<dbReference type="PANTHER" id="PTHR38133">
    <property type="entry name" value="SLR1429 PROTEIN"/>
    <property type="match status" value="1"/>
</dbReference>
<evidence type="ECO:0000313" key="3">
    <source>
        <dbReference type="EMBL" id="MBK9296338.1"/>
    </source>
</evidence>
<feature type="domain" description="SWIM-type" evidence="2">
    <location>
        <begin position="141"/>
        <end position="172"/>
    </location>
</feature>
<comment type="caution">
    <text evidence="3">The sequence shown here is derived from an EMBL/GenBank/DDBJ whole genome shotgun (WGS) entry which is preliminary data.</text>
</comment>
<reference evidence="3 4" key="1">
    <citation type="submission" date="2020-10" db="EMBL/GenBank/DDBJ databases">
        <title>Connecting structure to function with the recovery of over 1000 high-quality activated sludge metagenome-assembled genomes encoding full-length rRNA genes using long-read sequencing.</title>
        <authorList>
            <person name="Singleton C.M."/>
            <person name="Petriglieri F."/>
            <person name="Kristensen J.M."/>
            <person name="Kirkegaard R.H."/>
            <person name="Michaelsen T.Y."/>
            <person name="Andersen M.H."/>
            <person name="Karst S.M."/>
            <person name="Dueholm M.S."/>
            <person name="Nielsen P.H."/>
            <person name="Albertsen M."/>
        </authorList>
    </citation>
    <scope>NUCLEOTIDE SEQUENCE [LARGE SCALE GENOMIC DNA]</scope>
    <source>
        <strain evidence="3">Lyne_18-Q3-R50-59_MAXAC.006</strain>
    </source>
</reference>
<gene>
    <name evidence="3" type="ORF">IPN02_05625</name>
</gene>
<organism evidence="3 4">
    <name type="scientific">Candidatus Neomicrothrix subdominans</name>
    <dbReference type="NCBI Taxonomy" id="2954438"/>
    <lineage>
        <taxon>Bacteria</taxon>
        <taxon>Bacillati</taxon>
        <taxon>Actinomycetota</taxon>
        <taxon>Acidimicrobiia</taxon>
        <taxon>Acidimicrobiales</taxon>
        <taxon>Microthrixaceae</taxon>
        <taxon>Candidatus Neomicrothrix</taxon>
    </lineage>
</organism>
<dbReference type="Proteomes" id="UP000727993">
    <property type="component" value="Unassembled WGS sequence"/>
</dbReference>
<accession>A0A936TCK6</accession>
<keyword evidence="1" id="KW-0479">Metal-binding</keyword>
<dbReference type="PANTHER" id="PTHR38133:SF1">
    <property type="entry name" value="SLR1429 PROTEIN"/>
    <property type="match status" value="1"/>
</dbReference>
<dbReference type="AlphaFoldDB" id="A0A936TCK6"/>